<evidence type="ECO:0000256" key="1">
    <source>
        <dbReference type="SAM" id="Phobius"/>
    </source>
</evidence>
<feature type="transmembrane region" description="Helical" evidence="1">
    <location>
        <begin position="51"/>
        <end position="73"/>
    </location>
</feature>
<keyword evidence="1" id="KW-0472">Membrane</keyword>
<sequence>MRLIDHVARLMVAGILALLLPMIVYHSMWDTSSSTIGLNTFEFSRAMLTDWALPVIVLGILLSMAMIGASYLVRDERIENLLWEQEGEQ</sequence>
<dbReference type="EMBL" id="KF900718">
    <property type="protein sequence ID" value="AIF04761.1"/>
    <property type="molecule type" value="Genomic_DNA"/>
</dbReference>
<keyword evidence="1" id="KW-0812">Transmembrane</keyword>
<organism evidence="2">
    <name type="scientific">uncultured marine group II/III euryarchaeote KM3_176_D12</name>
    <dbReference type="NCBI Taxonomy" id="1457936"/>
    <lineage>
        <taxon>Archaea</taxon>
        <taxon>Methanobacteriati</taxon>
        <taxon>Methanobacteriota</taxon>
        <taxon>environmental samples</taxon>
    </lineage>
</organism>
<name>A0A075GL12_9EURY</name>
<dbReference type="Gene3D" id="1.20.120.1200">
    <property type="entry name" value="NADH-ubiquinone/plastoquinone oxidoreductase chain 6, subunit NuoJ"/>
    <property type="match status" value="1"/>
</dbReference>
<evidence type="ECO:0008006" key="3">
    <source>
        <dbReference type="Google" id="ProtNLM"/>
    </source>
</evidence>
<proteinExistence type="predicted"/>
<feature type="transmembrane region" description="Helical" evidence="1">
    <location>
        <begin position="7"/>
        <end position="28"/>
    </location>
</feature>
<dbReference type="InterPro" id="IPR042106">
    <property type="entry name" value="Nuo/plastoQ_OxRdtase_6_NuoJ"/>
</dbReference>
<protein>
    <recommendedName>
        <fullName evidence="3">NADH-quinone oxidoreductase subunit J</fullName>
    </recommendedName>
</protein>
<keyword evidence="1" id="KW-1133">Transmembrane helix</keyword>
<accession>A0A075GL12</accession>
<dbReference type="AlphaFoldDB" id="A0A075GL12"/>
<evidence type="ECO:0000313" key="2">
    <source>
        <dbReference type="EMBL" id="AIF04761.1"/>
    </source>
</evidence>
<reference evidence="2" key="1">
    <citation type="journal article" date="2014" name="Genome Biol. Evol.">
        <title>Pangenome evidence for extensive interdomain horizontal transfer affecting lineage core and shell genes in uncultured planktonic thaumarchaeota and euryarchaeota.</title>
        <authorList>
            <person name="Deschamps P."/>
            <person name="Zivanovic Y."/>
            <person name="Moreira D."/>
            <person name="Rodriguez-Valera F."/>
            <person name="Lopez-Garcia P."/>
        </authorList>
    </citation>
    <scope>NUCLEOTIDE SEQUENCE</scope>
</reference>